<feature type="region of interest" description="Disordered" evidence="1">
    <location>
        <begin position="1"/>
        <end position="23"/>
    </location>
</feature>
<protein>
    <submittedName>
        <fullName evidence="2">Uncharacterized protein</fullName>
    </submittedName>
</protein>
<evidence type="ECO:0000313" key="3">
    <source>
        <dbReference type="Proteomes" id="UP000188324"/>
    </source>
</evidence>
<proteinExistence type="predicted"/>
<reference evidence="2 3" key="1">
    <citation type="journal article" date="2016" name="Int. J. Syst. Evol. Microbiol.">
        <title>Tessaracoccus flavus sp. nov., isolated from the drainage system of a lindane-producing factory.</title>
        <authorList>
            <person name="Kumari R."/>
            <person name="Singh P."/>
            <person name="Schumann P."/>
            <person name="Lal R."/>
        </authorList>
    </citation>
    <scope>NUCLEOTIDE SEQUENCE [LARGE SCALE GENOMIC DNA]</scope>
    <source>
        <strain evidence="2 3">RP1T</strain>
    </source>
</reference>
<gene>
    <name evidence="2" type="ORF">RPIT_11375</name>
</gene>
<dbReference type="STRING" id="1610493.RPIT_11375"/>
<name>A0A1Q2CGS5_9ACTN</name>
<evidence type="ECO:0000313" key="2">
    <source>
        <dbReference type="EMBL" id="AQP45322.1"/>
    </source>
</evidence>
<keyword evidence="3" id="KW-1185">Reference proteome</keyword>
<dbReference type="KEGG" id="tfl:RPIT_11375"/>
<dbReference type="Proteomes" id="UP000188324">
    <property type="component" value="Chromosome"/>
</dbReference>
<evidence type="ECO:0000256" key="1">
    <source>
        <dbReference type="SAM" id="MobiDB-lite"/>
    </source>
</evidence>
<accession>A0A1Q2CGS5</accession>
<sequence>MIQDRPPTAAAHRLSAPGGGEREASVRRVGLDVAKYLAELGSGRRLITPRDAPAMRGVALIVH</sequence>
<dbReference type="AlphaFoldDB" id="A0A1Q2CGS5"/>
<dbReference type="EMBL" id="CP019605">
    <property type="protein sequence ID" value="AQP45322.1"/>
    <property type="molecule type" value="Genomic_DNA"/>
</dbReference>
<organism evidence="2 3">
    <name type="scientific">Tessaracoccus flavus</name>
    <dbReference type="NCBI Taxonomy" id="1610493"/>
    <lineage>
        <taxon>Bacteria</taxon>
        <taxon>Bacillati</taxon>
        <taxon>Actinomycetota</taxon>
        <taxon>Actinomycetes</taxon>
        <taxon>Propionibacteriales</taxon>
        <taxon>Propionibacteriaceae</taxon>
        <taxon>Tessaracoccus</taxon>
    </lineage>
</organism>